<keyword evidence="2" id="KW-1185">Reference proteome</keyword>
<organism evidence="1 2">
    <name type="scientific">Dryococelus australis</name>
    <dbReference type="NCBI Taxonomy" id="614101"/>
    <lineage>
        <taxon>Eukaryota</taxon>
        <taxon>Metazoa</taxon>
        <taxon>Ecdysozoa</taxon>
        <taxon>Arthropoda</taxon>
        <taxon>Hexapoda</taxon>
        <taxon>Insecta</taxon>
        <taxon>Pterygota</taxon>
        <taxon>Neoptera</taxon>
        <taxon>Polyneoptera</taxon>
        <taxon>Phasmatodea</taxon>
        <taxon>Verophasmatodea</taxon>
        <taxon>Anareolatae</taxon>
        <taxon>Phasmatidae</taxon>
        <taxon>Eurycanthinae</taxon>
        <taxon>Dryococelus</taxon>
    </lineage>
</organism>
<comment type="caution">
    <text evidence="1">The sequence shown here is derived from an EMBL/GenBank/DDBJ whole genome shotgun (WGS) entry which is preliminary data.</text>
</comment>
<accession>A0ABQ9I4N1</accession>
<evidence type="ECO:0008006" key="3">
    <source>
        <dbReference type="Google" id="ProtNLM"/>
    </source>
</evidence>
<protein>
    <recommendedName>
        <fullName evidence="3">DDE Tnp4 domain-containing protein</fullName>
    </recommendedName>
</protein>
<dbReference type="Proteomes" id="UP001159363">
    <property type="component" value="Chromosome 2"/>
</dbReference>
<reference evidence="1 2" key="1">
    <citation type="submission" date="2023-02" db="EMBL/GenBank/DDBJ databases">
        <title>LHISI_Scaffold_Assembly.</title>
        <authorList>
            <person name="Stuart O.P."/>
            <person name="Cleave R."/>
            <person name="Magrath M.J.L."/>
            <person name="Mikheyev A.S."/>
        </authorList>
    </citation>
    <scope>NUCLEOTIDE SEQUENCE [LARGE SCALE GENOMIC DNA]</scope>
    <source>
        <strain evidence="1">Daus_M_001</strain>
        <tissue evidence="1">Leg muscle</tissue>
    </source>
</reference>
<sequence length="313" mass="35518">MRIAVSAVTGNSLEDSKFSLGISPQLLSLIIPKTCDAIYYVLQVKCMRVSKVEYIVGRRKRHDYGVLKAGELDSFPIASCRVEYIVGRRKRFDYGVLKAGELDSFPIASCRFPKSEGDSKRIAQEIKEKWNFDTCVSAIDGRHTNITKPPNSGRFSVVIMADVNVNYTFMMVHTDTNGRVSDYGALYHKKFYYQLVHGTLKLPGPVSPLNTNVTLPSFFVGDKAFQFPPNILKPYTRKKLKSKRTHICRNNGSDKLKLKLLSLENVRHISAMIPRQQRTVLLELCCVHWNIVVARAADWRMSGRLENERPTGE</sequence>
<dbReference type="EMBL" id="JARBHB010000002">
    <property type="protein sequence ID" value="KAJ8891617.1"/>
    <property type="molecule type" value="Genomic_DNA"/>
</dbReference>
<evidence type="ECO:0000313" key="2">
    <source>
        <dbReference type="Proteomes" id="UP001159363"/>
    </source>
</evidence>
<proteinExistence type="predicted"/>
<evidence type="ECO:0000313" key="1">
    <source>
        <dbReference type="EMBL" id="KAJ8891617.1"/>
    </source>
</evidence>
<name>A0ABQ9I4N1_9NEOP</name>
<gene>
    <name evidence="1" type="ORF">PR048_004145</name>
</gene>